<dbReference type="SMART" id="SM00387">
    <property type="entry name" value="HATPase_c"/>
    <property type="match status" value="1"/>
</dbReference>
<keyword evidence="9" id="KW-0902">Two-component regulatory system</keyword>
<sequence>MLQHPDHYRDLLVLFSVVIALLSCFSALDLAERLIRERRGHKFIFMLSCFLGTGMWSMHFIGMRAMRTEMTIAYGLPLLLLSLLVPIAASYALFLLFSSPFTRSRFFLAFGGVLFSSGLVIMHYCGILSMNYYGAYEQSLLSILTSFAFALVVPMIAYFYNPGWIAGPYNMFTLKKVLLVLVLTACLSGSHYAAMAGVSFSNSSTFNYTGTVPLLPDSLLGVLLGGSFLLIVTLVLILLYRDRQRVLFSASFNEQRYTALFESSPDMVLCIDPVRKKVISSNPSLQHMTGYQKEELSDYNSILCTPKDKATLKEAVKRAVDGYSSKLELEILLKDGGTMICSTTVFPLVHDTQKLVYLVAEDITAFIQFQQQLIVAKEAAESADRMKSEFLTTMSHEIRTPLNGIIGINQLLAEDIDNQELQELLRLQYNSSQALLSVINDVLDFSRLDSDGLKLQNEIFPLQTLLGECSNLFEAAAKEKGLELKLGVEANVPEMVSGDSVRIRQILVNLIGNAVKFTPGGEVSVEVGYSGTQAGEGEYTFKIKDTGIGISPDKLPLLFQPFTQLDASNNRLYPGTGLGLAICRKLVELMNGRIMIESEPGRGTEVIFCLTLQSGDKNYSGGREGSEAAIKPLKTEAV</sequence>
<dbReference type="PRINTS" id="PR00344">
    <property type="entry name" value="BCTRLSENSOR"/>
</dbReference>
<dbReference type="GO" id="GO:0009927">
    <property type="term" value="F:histidine phosphotransfer kinase activity"/>
    <property type="evidence" value="ECO:0007669"/>
    <property type="project" value="TreeGrafter"/>
</dbReference>
<dbReference type="SMART" id="SM00091">
    <property type="entry name" value="PAS"/>
    <property type="match status" value="1"/>
</dbReference>
<dbReference type="InterPro" id="IPR004358">
    <property type="entry name" value="Sig_transdc_His_kin-like_C"/>
</dbReference>
<evidence type="ECO:0000256" key="1">
    <source>
        <dbReference type="ARBA" id="ARBA00000085"/>
    </source>
</evidence>
<feature type="transmembrane region" description="Helical" evidence="11">
    <location>
        <begin position="74"/>
        <end position="94"/>
    </location>
</feature>
<keyword evidence="11" id="KW-0472">Membrane</keyword>
<comment type="catalytic activity">
    <reaction evidence="1">
        <text>ATP + protein L-histidine = ADP + protein N-phospho-L-histidine.</text>
        <dbReference type="EC" id="2.7.13.3"/>
    </reaction>
</comment>
<feature type="transmembrane region" description="Helical" evidence="11">
    <location>
        <begin position="177"/>
        <end position="198"/>
    </location>
</feature>
<dbReference type="PROSITE" id="PS50924">
    <property type="entry name" value="MHYT"/>
    <property type="match status" value="1"/>
</dbReference>
<evidence type="ECO:0000256" key="9">
    <source>
        <dbReference type="ARBA" id="ARBA00023012"/>
    </source>
</evidence>
<keyword evidence="6" id="KW-0547">Nucleotide-binding</keyword>
<dbReference type="NCBIfam" id="TIGR00229">
    <property type="entry name" value="sensory_box"/>
    <property type="match status" value="1"/>
</dbReference>
<dbReference type="InterPro" id="IPR036890">
    <property type="entry name" value="HATPase_C_sf"/>
</dbReference>
<dbReference type="EC" id="2.7.13.3" evidence="3"/>
<dbReference type="Pfam" id="PF13426">
    <property type="entry name" value="PAS_9"/>
    <property type="match status" value="1"/>
</dbReference>
<dbReference type="InterPro" id="IPR003594">
    <property type="entry name" value="HATPase_dom"/>
</dbReference>
<keyword evidence="11" id="KW-0812">Transmembrane</keyword>
<dbReference type="InterPro" id="IPR000014">
    <property type="entry name" value="PAS"/>
</dbReference>
<dbReference type="CDD" id="cd16922">
    <property type="entry name" value="HATPase_EvgS-ArcB-TorS-like"/>
    <property type="match status" value="1"/>
</dbReference>
<feature type="transmembrane region" description="Helical" evidence="11">
    <location>
        <begin position="106"/>
        <end position="133"/>
    </location>
</feature>
<dbReference type="InterPro" id="IPR036097">
    <property type="entry name" value="HisK_dim/P_sf"/>
</dbReference>
<dbReference type="Pfam" id="PF00512">
    <property type="entry name" value="HisKA"/>
    <property type="match status" value="1"/>
</dbReference>
<dbReference type="STRING" id="1174501.SAMN05216192_102227"/>
<feature type="transmembrane region" description="Helical" evidence="11">
    <location>
        <begin position="12"/>
        <end position="31"/>
    </location>
</feature>
<evidence type="ECO:0000256" key="2">
    <source>
        <dbReference type="ARBA" id="ARBA00006402"/>
    </source>
</evidence>
<comment type="similarity">
    <text evidence="2">In the N-terminal section; belongs to the phytochrome family.</text>
</comment>
<proteinExistence type="inferred from homology"/>
<dbReference type="InterPro" id="IPR005330">
    <property type="entry name" value="MHYT_dom"/>
</dbReference>
<name>A0A1G8GWZ3_9BACL</name>
<dbReference type="CDD" id="cd00082">
    <property type="entry name" value="HisKA"/>
    <property type="match status" value="1"/>
</dbReference>
<evidence type="ECO:0000256" key="10">
    <source>
        <dbReference type="ARBA" id="ARBA00074306"/>
    </source>
</evidence>
<dbReference type="InterPro" id="IPR005467">
    <property type="entry name" value="His_kinase_dom"/>
</dbReference>
<dbReference type="EMBL" id="FNDX01000002">
    <property type="protein sequence ID" value="SDH98887.1"/>
    <property type="molecule type" value="Genomic_DNA"/>
</dbReference>
<evidence type="ECO:0000256" key="6">
    <source>
        <dbReference type="ARBA" id="ARBA00022741"/>
    </source>
</evidence>
<dbReference type="GO" id="GO:0005886">
    <property type="term" value="C:plasma membrane"/>
    <property type="evidence" value="ECO:0007669"/>
    <property type="project" value="TreeGrafter"/>
</dbReference>
<dbReference type="Gene3D" id="1.10.287.130">
    <property type="match status" value="1"/>
</dbReference>
<evidence type="ECO:0000256" key="7">
    <source>
        <dbReference type="ARBA" id="ARBA00022777"/>
    </source>
</evidence>
<dbReference type="SUPFAM" id="SSF55785">
    <property type="entry name" value="PYP-like sensor domain (PAS domain)"/>
    <property type="match status" value="1"/>
</dbReference>
<dbReference type="GO" id="GO:0000155">
    <property type="term" value="F:phosphorelay sensor kinase activity"/>
    <property type="evidence" value="ECO:0007669"/>
    <property type="project" value="InterPro"/>
</dbReference>
<dbReference type="Proteomes" id="UP000199050">
    <property type="component" value="Unassembled WGS sequence"/>
</dbReference>
<keyword evidence="4" id="KW-0597">Phosphoprotein</keyword>
<dbReference type="FunFam" id="3.30.565.10:FF:000010">
    <property type="entry name" value="Sensor histidine kinase RcsC"/>
    <property type="match status" value="1"/>
</dbReference>
<feature type="domain" description="Histidine kinase" evidence="12">
    <location>
        <begin position="393"/>
        <end position="614"/>
    </location>
</feature>
<evidence type="ECO:0000256" key="5">
    <source>
        <dbReference type="ARBA" id="ARBA00022679"/>
    </source>
</evidence>
<dbReference type="OrthoDB" id="9803190at2"/>
<protein>
    <recommendedName>
        <fullName evidence="10">Circadian input-output histidine kinase CikA</fullName>
        <ecNumber evidence="3">2.7.13.3</ecNumber>
    </recommendedName>
</protein>
<feature type="transmembrane region" description="Helical" evidence="11">
    <location>
        <begin position="218"/>
        <end position="240"/>
    </location>
</feature>
<dbReference type="PROSITE" id="PS50112">
    <property type="entry name" value="PAS"/>
    <property type="match status" value="1"/>
</dbReference>
<keyword evidence="11" id="KW-1133">Transmembrane helix</keyword>
<evidence type="ECO:0000256" key="11">
    <source>
        <dbReference type="PROSITE-ProRule" id="PRU00244"/>
    </source>
</evidence>
<dbReference type="CDD" id="cd00130">
    <property type="entry name" value="PAS"/>
    <property type="match status" value="1"/>
</dbReference>
<feature type="domain" description="MHYT" evidence="14">
    <location>
        <begin position="8"/>
        <end position="201"/>
    </location>
</feature>
<dbReference type="SUPFAM" id="SSF55874">
    <property type="entry name" value="ATPase domain of HSP90 chaperone/DNA topoisomerase II/histidine kinase"/>
    <property type="match status" value="1"/>
</dbReference>
<dbReference type="InterPro" id="IPR003661">
    <property type="entry name" value="HisK_dim/P_dom"/>
</dbReference>
<dbReference type="Pfam" id="PF03707">
    <property type="entry name" value="MHYT"/>
    <property type="match status" value="1"/>
</dbReference>
<keyword evidence="8" id="KW-0067">ATP-binding</keyword>
<dbReference type="Gene3D" id="3.30.450.20">
    <property type="entry name" value="PAS domain"/>
    <property type="match status" value="1"/>
</dbReference>
<feature type="transmembrane region" description="Helical" evidence="11">
    <location>
        <begin position="139"/>
        <end position="161"/>
    </location>
</feature>
<dbReference type="PROSITE" id="PS50109">
    <property type="entry name" value="HIS_KIN"/>
    <property type="match status" value="1"/>
</dbReference>
<evidence type="ECO:0000259" key="13">
    <source>
        <dbReference type="PROSITE" id="PS50112"/>
    </source>
</evidence>
<dbReference type="AlphaFoldDB" id="A0A1G8GWZ3"/>
<evidence type="ECO:0000313" key="15">
    <source>
        <dbReference type="EMBL" id="SDH98887.1"/>
    </source>
</evidence>
<feature type="transmembrane region" description="Helical" evidence="11">
    <location>
        <begin position="43"/>
        <end position="62"/>
    </location>
</feature>
<dbReference type="SUPFAM" id="SSF47384">
    <property type="entry name" value="Homodimeric domain of signal transducing histidine kinase"/>
    <property type="match status" value="1"/>
</dbReference>
<dbReference type="PANTHER" id="PTHR43047">
    <property type="entry name" value="TWO-COMPONENT HISTIDINE PROTEIN KINASE"/>
    <property type="match status" value="1"/>
</dbReference>
<evidence type="ECO:0000256" key="8">
    <source>
        <dbReference type="ARBA" id="ARBA00022840"/>
    </source>
</evidence>
<dbReference type="InterPro" id="IPR035965">
    <property type="entry name" value="PAS-like_dom_sf"/>
</dbReference>
<dbReference type="RefSeq" id="WP_090711967.1">
    <property type="nucleotide sequence ID" value="NZ_CBCSKY010000003.1"/>
</dbReference>
<dbReference type="GO" id="GO:0005524">
    <property type="term" value="F:ATP binding"/>
    <property type="evidence" value="ECO:0007669"/>
    <property type="project" value="UniProtKB-KW"/>
</dbReference>
<evidence type="ECO:0000256" key="3">
    <source>
        <dbReference type="ARBA" id="ARBA00012438"/>
    </source>
</evidence>
<keyword evidence="16" id="KW-1185">Reference proteome</keyword>
<gene>
    <name evidence="15" type="ORF">SAMN05216192_102227</name>
</gene>
<evidence type="ECO:0000256" key="4">
    <source>
        <dbReference type="ARBA" id="ARBA00022553"/>
    </source>
</evidence>
<organism evidence="15 16">
    <name type="scientific">Paenibacillus typhae</name>
    <dbReference type="NCBI Taxonomy" id="1174501"/>
    <lineage>
        <taxon>Bacteria</taxon>
        <taxon>Bacillati</taxon>
        <taxon>Bacillota</taxon>
        <taxon>Bacilli</taxon>
        <taxon>Bacillales</taxon>
        <taxon>Paenibacillaceae</taxon>
        <taxon>Paenibacillus</taxon>
    </lineage>
</organism>
<evidence type="ECO:0000259" key="14">
    <source>
        <dbReference type="PROSITE" id="PS50924"/>
    </source>
</evidence>
<evidence type="ECO:0000259" key="12">
    <source>
        <dbReference type="PROSITE" id="PS50109"/>
    </source>
</evidence>
<reference evidence="16" key="1">
    <citation type="submission" date="2016-10" db="EMBL/GenBank/DDBJ databases">
        <authorList>
            <person name="Varghese N."/>
            <person name="Submissions S."/>
        </authorList>
    </citation>
    <scope>NUCLEOTIDE SEQUENCE [LARGE SCALE GENOMIC DNA]</scope>
    <source>
        <strain evidence="16">CGMCC 1.11012</strain>
    </source>
</reference>
<keyword evidence="5" id="KW-0808">Transferase</keyword>
<keyword evidence="7" id="KW-0418">Kinase</keyword>
<dbReference type="Pfam" id="PF02518">
    <property type="entry name" value="HATPase_c"/>
    <property type="match status" value="1"/>
</dbReference>
<dbReference type="PANTHER" id="PTHR43047:SF72">
    <property type="entry name" value="OSMOSENSING HISTIDINE PROTEIN KINASE SLN1"/>
    <property type="match status" value="1"/>
</dbReference>
<dbReference type="Gene3D" id="3.30.565.10">
    <property type="entry name" value="Histidine kinase-like ATPase, C-terminal domain"/>
    <property type="match status" value="1"/>
</dbReference>
<dbReference type="SMART" id="SM00388">
    <property type="entry name" value="HisKA"/>
    <property type="match status" value="1"/>
</dbReference>
<evidence type="ECO:0000313" key="16">
    <source>
        <dbReference type="Proteomes" id="UP000199050"/>
    </source>
</evidence>
<accession>A0A1G8GWZ3</accession>
<feature type="domain" description="PAS" evidence="13">
    <location>
        <begin position="253"/>
        <end position="323"/>
    </location>
</feature>